<accession>A0ABV7H8E0</accession>
<dbReference type="EMBL" id="JBHRTI010000007">
    <property type="protein sequence ID" value="MFC3148720.1"/>
    <property type="molecule type" value="Genomic_DNA"/>
</dbReference>
<reference evidence="2" key="1">
    <citation type="journal article" date="2019" name="Int. J. Syst. Evol. Microbiol.">
        <title>The Global Catalogue of Microorganisms (GCM) 10K type strain sequencing project: providing services to taxonomists for standard genome sequencing and annotation.</title>
        <authorList>
            <consortium name="The Broad Institute Genomics Platform"/>
            <consortium name="The Broad Institute Genome Sequencing Center for Infectious Disease"/>
            <person name="Wu L."/>
            <person name="Ma J."/>
        </authorList>
    </citation>
    <scope>NUCLEOTIDE SEQUENCE [LARGE SCALE GENOMIC DNA]</scope>
    <source>
        <strain evidence="2">KCTC 52168</strain>
    </source>
</reference>
<dbReference type="RefSeq" id="WP_377304910.1">
    <property type="nucleotide sequence ID" value="NZ_CP180191.1"/>
</dbReference>
<keyword evidence="2" id="KW-1185">Reference proteome</keyword>
<name>A0ABV7H8E0_9BURK</name>
<sequence length="54" mass="5446">MNRTNLAADTSIVQELPVVTPGALDSSLQTSAVTQIAEAHLLLVGGGTGTLILS</sequence>
<gene>
    <name evidence="1" type="ORF">ACFOEN_13900</name>
</gene>
<evidence type="ECO:0000313" key="1">
    <source>
        <dbReference type="EMBL" id="MFC3148720.1"/>
    </source>
</evidence>
<proteinExistence type="predicted"/>
<dbReference type="Proteomes" id="UP001595556">
    <property type="component" value="Unassembled WGS sequence"/>
</dbReference>
<evidence type="ECO:0000313" key="2">
    <source>
        <dbReference type="Proteomes" id="UP001595556"/>
    </source>
</evidence>
<comment type="caution">
    <text evidence="1">The sequence shown here is derived from an EMBL/GenBank/DDBJ whole genome shotgun (WGS) entry which is preliminary data.</text>
</comment>
<organism evidence="1 2">
    <name type="scientific">Piscinibacterium candidicorallinum</name>
    <dbReference type="NCBI Taxonomy" id="1793872"/>
    <lineage>
        <taxon>Bacteria</taxon>
        <taxon>Pseudomonadati</taxon>
        <taxon>Pseudomonadota</taxon>
        <taxon>Betaproteobacteria</taxon>
        <taxon>Burkholderiales</taxon>
        <taxon>Piscinibacterium</taxon>
    </lineage>
</organism>
<protein>
    <submittedName>
        <fullName evidence="1">Uncharacterized protein</fullName>
    </submittedName>
</protein>